<name>A0ABP5LEG2_9ACTN</name>
<dbReference type="Gene3D" id="1.10.439.10">
    <property type="entry name" value="Penicillin Amidohydrolase, domain 1"/>
    <property type="match status" value="1"/>
</dbReference>
<comment type="caution">
    <text evidence="4">The sequence shown here is derived from an EMBL/GenBank/DDBJ whole genome shotgun (WGS) entry which is preliminary data.</text>
</comment>
<dbReference type="Proteomes" id="UP001501771">
    <property type="component" value="Unassembled WGS sequence"/>
</dbReference>
<dbReference type="PANTHER" id="PTHR34218">
    <property type="entry name" value="PEPTIDASE S45 PENICILLIN AMIDASE"/>
    <property type="match status" value="1"/>
</dbReference>
<dbReference type="InterPro" id="IPR029055">
    <property type="entry name" value="Ntn_hydrolases_N"/>
</dbReference>
<keyword evidence="3" id="KW-0732">Signal</keyword>
<feature type="region of interest" description="Disordered" evidence="2">
    <location>
        <begin position="343"/>
        <end position="431"/>
    </location>
</feature>
<keyword evidence="5" id="KW-1185">Reference proteome</keyword>
<organism evidence="4 5">
    <name type="scientific">Nocardioides koreensis</name>
    <dbReference type="NCBI Taxonomy" id="433651"/>
    <lineage>
        <taxon>Bacteria</taxon>
        <taxon>Bacillati</taxon>
        <taxon>Actinomycetota</taxon>
        <taxon>Actinomycetes</taxon>
        <taxon>Propionibacteriales</taxon>
        <taxon>Nocardioidaceae</taxon>
        <taxon>Nocardioides</taxon>
    </lineage>
</organism>
<proteinExistence type="inferred from homology"/>
<feature type="chain" id="PRO_5046461112" evidence="3">
    <location>
        <begin position="24"/>
        <end position="990"/>
    </location>
</feature>
<evidence type="ECO:0000313" key="4">
    <source>
        <dbReference type="EMBL" id="GAA2145952.1"/>
    </source>
</evidence>
<dbReference type="Pfam" id="PF01804">
    <property type="entry name" value="Penicil_amidase"/>
    <property type="match status" value="1"/>
</dbReference>
<evidence type="ECO:0000256" key="1">
    <source>
        <dbReference type="ARBA" id="ARBA00006586"/>
    </source>
</evidence>
<dbReference type="SUPFAM" id="SSF56235">
    <property type="entry name" value="N-terminal nucleophile aminohydrolases (Ntn hydrolases)"/>
    <property type="match status" value="1"/>
</dbReference>
<dbReference type="Gene3D" id="3.60.20.10">
    <property type="entry name" value="Glutamine Phosphoribosylpyrophosphate, subunit 1, domain 1"/>
    <property type="match status" value="2"/>
</dbReference>
<dbReference type="RefSeq" id="WP_344151289.1">
    <property type="nucleotide sequence ID" value="NZ_BAAAQR010000005.1"/>
</dbReference>
<dbReference type="PANTHER" id="PTHR34218:SF4">
    <property type="entry name" value="ACYL-HOMOSERINE LACTONE ACYLASE QUIP"/>
    <property type="match status" value="1"/>
</dbReference>
<evidence type="ECO:0000256" key="3">
    <source>
        <dbReference type="SAM" id="SignalP"/>
    </source>
</evidence>
<evidence type="ECO:0000313" key="5">
    <source>
        <dbReference type="Proteomes" id="UP001501771"/>
    </source>
</evidence>
<dbReference type="EMBL" id="BAAAQR010000005">
    <property type="protein sequence ID" value="GAA2145952.1"/>
    <property type="molecule type" value="Genomic_DNA"/>
</dbReference>
<feature type="compositionally biased region" description="Polar residues" evidence="2">
    <location>
        <begin position="407"/>
        <end position="417"/>
    </location>
</feature>
<dbReference type="InterPro" id="IPR023343">
    <property type="entry name" value="Penicillin_amidase_dom1"/>
</dbReference>
<feature type="signal peptide" evidence="3">
    <location>
        <begin position="1"/>
        <end position="23"/>
    </location>
</feature>
<reference evidence="5" key="1">
    <citation type="journal article" date="2019" name="Int. J. Syst. Evol. Microbiol.">
        <title>The Global Catalogue of Microorganisms (GCM) 10K type strain sequencing project: providing services to taxonomists for standard genome sequencing and annotation.</title>
        <authorList>
            <consortium name="The Broad Institute Genomics Platform"/>
            <consortium name="The Broad Institute Genome Sequencing Center for Infectious Disease"/>
            <person name="Wu L."/>
            <person name="Ma J."/>
        </authorList>
    </citation>
    <scope>NUCLEOTIDE SEQUENCE [LARGE SCALE GENOMIC DNA]</scope>
    <source>
        <strain evidence="5">JCM 16022</strain>
    </source>
</reference>
<comment type="similarity">
    <text evidence="1">Belongs to the peptidase S45 family.</text>
</comment>
<dbReference type="InterPro" id="IPR002692">
    <property type="entry name" value="S45"/>
</dbReference>
<evidence type="ECO:0000256" key="2">
    <source>
        <dbReference type="SAM" id="MobiDB-lite"/>
    </source>
</evidence>
<accession>A0ABP5LEG2</accession>
<gene>
    <name evidence="4" type="ORF">GCM10009844_21330</name>
</gene>
<protein>
    <submittedName>
        <fullName evidence="4">Penicillin acylase family protein</fullName>
    </submittedName>
</protein>
<dbReference type="Gene3D" id="1.10.287.150">
    <property type="match status" value="1"/>
</dbReference>
<sequence length="990" mass="106509">MRWFWTVCWALLCSALVSVSLVAPTSATTPGTAAEPSRAHRYGSVLNILPPGAAGNVDAAMLAALGPGKATDDPSSLLSGLAGPQSYFTTATPEQPADFADQLEKYDALNTADPAALTAGRLPRYFKDASLGVDPEDVVRTERPRPGVTIRWDTDGVPHITGRTDADVAYGAGVAVMETRMFLTDVLRHTGAATMAEFVGPTDADVAQDAAQLQVAAYTPAQLDRQIDALAERSPEARRLVGAFDAYIAGINDEQDVLCPASTATVPLPGSLGLGYGEHCPVEYAALQRPPEPYIRADIVSIASLVGGIFGTGGGGQYTNAIWLQQLQEDFGKRAGRRMYQDLREKNDPEAPVTSPVRAPYGGAGNRVHPGRPGVAMPDLHPIATQLGTGAIVNPDGSLSPPPQGAAGNQGNASTTDPKGDGSTGAQASATAARYGVDPVLEAHQVQGSLQRALQGELVGMSNALIVDAKHSAHGHPTAVFGPQTGYYAPQLLMEEELRGPHTAARGVSFAGTNFVVELGRGVDYAWSATSPYTDITDTVVQPLCNTDGSPPTVDSTAYVAAGGRCTPMVRYEHTETGFPTLAAQDTPAEIKLLVLRTDHGIVRLRTTVHGRPVAVVRQRSTYMHEADSVLGFVHLNDPSRVRDAHDFMRAASGIQYAFNWYYVDDRDIAYYSSARLPRRARGTDLDLPRWGSRAYDWNGFEPFAAHPHVLNPEQGYLANWNNKLAPGFASSSQVWGDGPVYRSLTIEDRVKALLASGRRVHRSDLVGAMIDAATVDLRGAYVLPWVLKVVGVPDDPQDAAAVRLLRRWVADGAHRVDRRRTGSYDHQAAITVLDTWWDPEDIGASCAPDCGFALPKDALRHGLGDAVDLLPEPLDDHPREHIGSAFNGISWYGYLNKDLRTVLGKPVRGAYSRRYCGSLTHCRATLRRSLHEAVQAALETQDVSAVRDLTYDKSRDDIVSVAGGVVGVRRIDWQNRPTFQQVVQFTGHR</sequence>